<dbReference type="PANTHER" id="PTHR42736">
    <property type="entry name" value="PROTEIN-GLUTAMINE GAMMA-GLUTAMYLTRANSFERASE"/>
    <property type="match status" value="1"/>
</dbReference>
<name>A0A383RLA1_PAEAL</name>
<evidence type="ECO:0000256" key="1">
    <source>
        <dbReference type="SAM" id="MobiDB-lite"/>
    </source>
</evidence>
<feature type="transmembrane region" description="Helical" evidence="2">
    <location>
        <begin position="160"/>
        <end position="178"/>
    </location>
</feature>
<keyword evidence="2" id="KW-1133">Transmembrane helix</keyword>
<proteinExistence type="predicted"/>
<dbReference type="InterPro" id="IPR052901">
    <property type="entry name" value="Bact_TGase-like"/>
</dbReference>
<protein>
    <submittedName>
        <fullName evidence="4">Transglutaminase</fullName>
    </submittedName>
</protein>
<dbReference type="Proteomes" id="UP000304148">
    <property type="component" value="Chromosome"/>
</dbReference>
<reference evidence="5" key="1">
    <citation type="submission" date="2018-08" db="EMBL/GenBank/DDBJ databases">
        <authorList>
            <person name="Chevrot R."/>
        </authorList>
    </citation>
    <scope>NUCLEOTIDE SEQUENCE [LARGE SCALE GENOMIC DNA]</scope>
</reference>
<feature type="compositionally biased region" description="Polar residues" evidence="1">
    <location>
        <begin position="829"/>
        <end position="841"/>
    </location>
</feature>
<feature type="region of interest" description="Disordered" evidence="1">
    <location>
        <begin position="829"/>
        <end position="852"/>
    </location>
</feature>
<accession>A0A383RLA1</accession>
<dbReference type="PANTHER" id="PTHR42736:SF1">
    <property type="entry name" value="PROTEIN-GLUTAMINE GAMMA-GLUTAMYLTRANSFERASE"/>
    <property type="match status" value="1"/>
</dbReference>
<dbReference type="Gene3D" id="3.10.620.30">
    <property type="match status" value="1"/>
</dbReference>
<feature type="transmembrane region" description="Helical" evidence="2">
    <location>
        <begin position="35"/>
        <end position="53"/>
    </location>
</feature>
<organism evidence="4 5">
    <name type="scientific">Paenibacillus alvei</name>
    <name type="common">Bacillus alvei</name>
    <dbReference type="NCBI Taxonomy" id="44250"/>
    <lineage>
        <taxon>Bacteria</taxon>
        <taxon>Bacillati</taxon>
        <taxon>Bacillota</taxon>
        <taxon>Bacilli</taxon>
        <taxon>Bacillales</taxon>
        <taxon>Paenibacillaceae</taxon>
        <taxon>Paenibacillus</taxon>
    </lineage>
</organism>
<dbReference type="InterPro" id="IPR038765">
    <property type="entry name" value="Papain-like_cys_pep_sf"/>
</dbReference>
<evidence type="ECO:0000256" key="2">
    <source>
        <dbReference type="SAM" id="Phobius"/>
    </source>
</evidence>
<gene>
    <name evidence="4" type="ORF">PBLR_16053</name>
</gene>
<feature type="region of interest" description="Disordered" evidence="1">
    <location>
        <begin position="1"/>
        <end position="20"/>
    </location>
</feature>
<feature type="domain" description="Transglutaminase-like" evidence="3">
    <location>
        <begin position="556"/>
        <end position="626"/>
    </location>
</feature>
<dbReference type="EMBL" id="LS992241">
    <property type="protein sequence ID" value="SYX87623.1"/>
    <property type="molecule type" value="Genomic_DNA"/>
</dbReference>
<dbReference type="InterPro" id="IPR002931">
    <property type="entry name" value="Transglutaminase-like"/>
</dbReference>
<keyword evidence="2" id="KW-0472">Membrane</keyword>
<dbReference type="SMART" id="SM00460">
    <property type="entry name" value="TGc"/>
    <property type="match status" value="1"/>
</dbReference>
<dbReference type="RefSeq" id="WP_138189166.1">
    <property type="nucleotide sequence ID" value="NZ_LS992241.1"/>
</dbReference>
<feature type="transmembrane region" description="Helical" evidence="2">
    <location>
        <begin position="245"/>
        <end position="263"/>
    </location>
</feature>
<feature type="compositionally biased region" description="Basic and acidic residues" evidence="1">
    <location>
        <begin position="842"/>
        <end position="852"/>
    </location>
</feature>
<evidence type="ECO:0000259" key="3">
    <source>
        <dbReference type="SMART" id="SM00460"/>
    </source>
</evidence>
<feature type="transmembrane region" description="Helical" evidence="2">
    <location>
        <begin position="183"/>
        <end position="203"/>
    </location>
</feature>
<keyword evidence="2" id="KW-0812">Transmembrane</keyword>
<evidence type="ECO:0000313" key="5">
    <source>
        <dbReference type="Proteomes" id="UP000304148"/>
    </source>
</evidence>
<dbReference type="SUPFAM" id="SSF54001">
    <property type="entry name" value="Cysteine proteinases"/>
    <property type="match status" value="1"/>
</dbReference>
<evidence type="ECO:0000313" key="4">
    <source>
        <dbReference type="EMBL" id="SYX87623.1"/>
    </source>
</evidence>
<feature type="transmembrane region" description="Helical" evidence="2">
    <location>
        <begin position="89"/>
        <end position="110"/>
    </location>
</feature>
<feature type="transmembrane region" description="Helical" evidence="2">
    <location>
        <begin position="753"/>
        <end position="773"/>
    </location>
</feature>
<feature type="transmembrane region" description="Helical" evidence="2">
    <location>
        <begin position="209"/>
        <end position="225"/>
    </location>
</feature>
<sequence>MYLPTVGRQHKGKSQPLHTTAAPSSKLTWLMRWKAAGFTVLLFALFAEWFYPLQEVGRNIDLNDVRPFLVAVAIYLLLGLIVHHTALSVVLYGMVAIGTTAWMFGSVRVLPHASDTWLMGEGFIRSLLAGLGRIGTALRTDINGWMDGHWLNTSGELRTLLLLIGWAMLASSIQSLMLSRRTVLFFTVSTIVYLFGFELGFGLDIMGSVARTVGWGLLLSAWLYLDEQLESDTERSRIGHWPFSWLLCALLLSLAVVGIAEGIKQVYAWPKPMPLASFEALTQSLQPNDLAERGRVSKGGNNGSAVEGQDQARTFMMVTGYSTDDSELGRPLRDNNEEWFTAISPEPTYWRGESKSIYTGRGWAKPQRGEEKIELSSSLQPDQTGGHEGWSEPFQQTIIWKGFKPKYPLLFGGVPERITSWVPNANAEEAGNEVPSQYFVRYNPLSERYGADIGISDTTGIPLTYQYETRVFRFQTELLQSSPEKTWPDDIRAAGLQLPEALPNRVRELGKRITAGADSQYDKVRSVQQFLQQEYMYTKSDTTVPPAGRDFVDYFLFDSRQGYCNHFSTSMAVLLRTQGIPARWVKGFAPGEADSPGHYTIRGTDAHSWVEVYFASIGWVPFEATPPIGVPGGSVAASNPDVITASTPINEGTGGSSSAASEQAGYRTPAEVVALLNDAAAEKTGEGWGAVRQLSNKITQWWDTGVQATRTHIGQEWHALQRIPEEWTSEESHSGIGTALLSFVRKAVTQMPVLLFGGVTFIVILLLTLKWAWQRNAMQRKLRRLVHAQQHSFRMSRVQEMGRIAWSLVERKYGAKPCGMTWNEYAGQTAGTRIPSASNPTRHTEHQDMERDKEPLDQFVTACNLLFFGGQQGNSAVQQQFVDGCARVLRDCDRDKR</sequence>
<feature type="transmembrane region" description="Helical" evidence="2">
    <location>
        <begin position="65"/>
        <end position="83"/>
    </location>
</feature>
<dbReference type="AlphaFoldDB" id="A0A383RLA1"/>
<dbReference type="Pfam" id="PF01841">
    <property type="entry name" value="Transglut_core"/>
    <property type="match status" value="1"/>
</dbReference>